<feature type="region of interest" description="Disordered" evidence="1">
    <location>
        <begin position="106"/>
        <end position="126"/>
    </location>
</feature>
<evidence type="ECO:0000313" key="2">
    <source>
        <dbReference type="EMBL" id="GEY76326.1"/>
    </source>
</evidence>
<sequence>CQPIDQNIDFFGSDQIQPPQCPEIHPLSQEISDEVFQAKGDLRKSIQTFLEEFNYIPFGEKPKILLQAWDKFFATQHAQPEDSNELFQKLLEDLKELAEYKESLENSSEIAASNSNQKKEGPPQDSDIRKLIREECCIEVCEEQKQNMEDTILELVEICRQKELYCTHDNVDDLIESTLNFKLLSINSQRLNNEKQEVKNVVEQPTKRRTLHAIAPILSTKEPEYSPSMGYEHPNTTPETESDEMIKSGVEELVPILNGNEVTLEDKKECDLPVCENSPICDDLSKIFSDFNNDDDILSNDDAFKDIKYVEASLPDPEIVSLEEKNVVYQEDEEVDLEDISQIQDVILREKLLSINLLIDNIEFLNDNPTPDCVLNSSVSIPIFEKSDNSLLDNFSPEFKTFCDHTEETRSGNTTTHTDDSLPEYDSFCFEIEPDQERLINIVKNDISNNSSNNPLLEEADLFLAFDNSIPPGIENFGDDSKGDIRFIEALLIDDSILFPNNESSESDFDNPSFPRPPPEPPDAEFNFELDSGEEISVVTNDKLECLNPRDEFEDDDYSSFMFVKVFSFLSAESEDTIFDPGFTPRRLKFLVFRYLSQSARASHPFFEISLGKSISLINIA</sequence>
<evidence type="ECO:0008006" key="3">
    <source>
        <dbReference type="Google" id="ProtNLM"/>
    </source>
</evidence>
<feature type="compositionally biased region" description="Basic and acidic residues" evidence="1">
    <location>
        <begin position="117"/>
        <end position="126"/>
    </location>
</feature>
<accession>A0A699HU09</accession>
<dbReference type="AlphaFoldDB" id="A0A699HU09"/>
<proteinExistence type="predicted"/>
<name>A0A699HU09_TANCI</name>
<comment type="caution">
    <text evidence="2">The sequence shown here is derived from an EMBL/GenBank/DDBJ whole genome shotgun (WGS) entry which is preliminary data.</text>
</comment>
<feature type="non-terminal residue" evidence="2">
    <location>
        <position position="1"/>
    </location>
</feature>
<gene>
    <name evidence="2" type="ORF">Tci_448300</name>
</gene>
<feature type="region of interest" description="Disordered" evidence="1">
    <location>
        <begin position="222"/>
        <end position="241"/>
    </location>
</feature>
<protein>
    <recommendedName>
        <fullName evidence="3">Reverse transcriptase domain-containing protein</fullName>
    </recommendedName>
</protein>
<feature type="compositionally biased region" description="Low complexity" evidence="1">
    <location>
        <begin position="106"/>
        <end position="116"/>
    </location>
</feature>
<dbReference type="EMBL" id="BKCJ010207384">
    <property type="protein sequence ID" value="GEY76326.1"/>
    <property type="molecule type" value="Genomic_DNA"/>
</dbReference>
<evidence type="ECO:0000256" key="1">
    <source>
        <dbReference type="SAM" id="MobiDB-lite"/>
    </source>
</evidence>
<organism evidence="2">
    <name type="scientific">Tanacetum cinerariifolium</name>
    <name type="common">Dalmatian daisy</name>
    <name type="synonym">Chrysanthemum cinerariifolium</name>
    <dbReference type="NCBI Taxonomy" id="118510"/>
    <lineage>
        <taxon>Eukaryota</taxon>
        <taxon>Viridiplantae</taxon>
        <taxon>Streptophyta</taxon>
        <taxon>Embryophyta</taxon>
        <taxon>Tracheophyta</taxon>
        <taxon>Spermatophyta</taxon>
        <taxon>Magnoliopsida</taxon>
        <taxon>eudicotyledons</taxon>
        <taxon>Gunneridae</taxon>
        <taxon>Pentapetalae</taxon>
        <taxon>asterids</taxon>
        <taxon>campanulids</taxon>
        <taxon>Asterales</taxon>
        <taxon>Asteraceae</taxon>
        <taxon>Asteroideae</taxon>
        <taxon>Anthemideae</taxon>
        <taxon>Anthemidinae</taxon>
        <taxon>Tanacetum</taxon>
    </lineage>
</organism>
<reference evidence="2" key="1">
    <citation type="journal article" date="2019" name="Sci. Rep.">
        <title>Draft genome of Tanacetum cinerariifolium, the natural source of mosquito coil.</title>
        <authorList>
            <person name="Yamashiro T."/>
            <person name="Shiraishi A."/>
            <person name="Satake H."/>
            <person name="Nakayama K."/>
        </authorList>
    </citation>
    <scope>NUCLEOTIDE SEQUENCE</scope>
</reference>